<dbReference type="AlphaFoldDB" id="A0A6A6S2T5"/>
<name>A0A6A6S2T5_9PLEO</name>
<feature type="transmembrane region" description="Helical" evidence="2">
    <location>
        <begin position="27"/>
        <end position="48"/>
    </location>
</feature>
<accession>A0A6A6S2T5</accession>
<dbReference type="EMBL" id="MU006782">
    <property type="protein sequence ID" value="KAF2641845.1"/>
    <property type="molecule type" value="Genomic_DNA"/>
</dbReference>
<feature type="transmembrane region" description="Helical" evidence="2">
    <location>
        <begin position="94"/>
        <end position="116"/>
    </location>
</feature>
<organism evidence="3 4">
    <name type="scientific">Massarina eburnea CBS 473.64</name>
    <dbReference type="NCBI Taxonomy" id="1395130"/>
    <lineage>
        <taxon>Eukaryota</taxon>
        <taxon>Fungi</taxon>
        <taxon>Dikarya</taxon>
        <taxon>Ascomycota</taxon>
        <taxon>Pezizomycotina</taxon>
        <taxon>Dothideomycetes</taxon>
        <taxon>Pleosporomycetidae</taxon>
        <taxon>Pleosporales</taxon>
        <taxon>Massarineae</taxon>
        <taxon>Massarinaceae</taxon>
        <taxon>Massarina</taxon>
    </lineage>
</organism>
<feature type="compositionally biased region" description="Basic and acidic residues" evidence="1">
    <location>
        <begin position="324"/>
        <end position="335"/>
    </location>
</feature>
<feature type="compositionally biased region" description="Low complexity" evidence="1">
    <location>
        <begin position="306"/>
        <end position="323"/>
    </location>
</feature>
<proteinExistence type="predicted"/>
<feature type="region of interest" description="Disordered" evidence="1">
    <location>
        <begin position="440"/>
        <end position="460"/>
    </location>
</feature>
<evidence type="ECO:0008006" key="5">
    <source>
        <dbReference type="Google" id="ProtNLM"/>
    </source>
</evidence>
<evidence type="ECO:0000313" key="3">
    <source>
        <dbReference type="EMBL" id="KAF2641845.1"/>
    </source>
</evidence>
<keyword evidence="2" id="KW-0812">Transmembrane</keyword>
<keyword evidence="2" id="KW-0472">Membrane</keyword>
<keyword evidence="2" id="KW-1133">Transmembrane helix</keyword>
<evidence type="ECO:0000313" key="4">
    <source>
        <dbReference type="Proteomes" id="UP000799753"/>
    </source>
</evidence>
<feature type="transmembrane region" description="Helical" evidence="2">
    <location>
        <begin position="236"/>
        <end position="257"/>
    </location>
</feature>
<feature type="transmembrane region" description="Helical" evidence="2">
    <location>
        <begin position="158"/>
        <end position="179"/>
    </location>
</feature>
<feature type="compositionally biased region" description="Polar residues" evidence="1">
    <location>
        <begin position="444"/>
        <end position="458"/>
    </location>
</feature>
<keyword evidence="4" id="KW-1185">Reference proteome</keyword>
<evidence type="ECO:0000256" key="1">
    <source>
        <dbReference type="SAM" id="MobiDB-lite"/>
    </source>
</evidence>
<gene>
    <name evidence="3" type="ORF">P280DRAFT_286466</name>
</gene>
<protein>
    <recommendedName>
        <fullName evidence="5">RGS domain-containing protein</fullName>
    </recommendedName>
</protein>
<dbReference type="OrthoDB" id="5313079at2759"/>
<feature type="transmembrane region" description="Helical" evidence="2">
    <location>
        <begin position="205"/>
        <end position="224"/>
    </location>
</feature>
<feature type="transmembrane region" description="Helical" evidence="2">
    <location>
        <begin position="60"/>
        <end position="82"/>
    </location>
</feature>
<dbReference type="Proteomes" id="UP000799753">
    <property type="component" value="Unassembled WGS sequence"/>
</dbReference>
<feature type="region of interest" description="Disordered" evidence="1">
    <location>
        <begin position="306"/>
        <end position="335"/>
    </location>
</feature>
<evidence type="ECO:0000256" key="2">
    <source>
        <dbReference type="SAM" id="Phobius"/>
    </source>
</evidence>
<reference evidence="3" key="1">
    <citation type="journal article" date="2020" name="Stud. Mycol.">
        <title>101 Dothideomycetes genomes: a test case for predicting lifestyles and emergence of pathogens.</title>
        <authorList>
            <person name="Haridas S."/>
            <person name="Albert R."/>
            <person name="Binder M."/>
            <person name="Bloem J."/>
            <person name="Labutti K."/>
            <person name="Salamov A."/>
            <person name="Andreopoulos B."/>
            <person name="Baker S."/>
            <person name="Barry K."/>
            <person name="Bills G."/>
            <person name="Bluhm B."/>
            <person name="Cannon C."/>
            <person name="Castanera R."/>
            <person name="Culley D."/>
            <person name="Daum C."/>
            <person name="Ezra D."/>
            <person name="Gonzalez J."/>
            <person name="Henrissat B."/>
            <person name="Kuo A."/>
            <person name="Liang C."/>
            <person name="Lipzen A."/>
            <person name="Lutzoni F."/>
            <person name="Magnuson J."/>
            <person name="Mondo S."/>
            <person name="Nolan M."/>
            <person name="Ohm R."/>
            <person name="Pangilinan J."/>
            <person name="Park H.-J."/>
            <person name="Ramirez L."/>
            <person name="Alfaro M."/>
            <person name="Sun H."/>
            <person name="Tritt A."/>
            <person name="Yoshinaga Y."/>
            <person name="Zwiers L.-H."/>
            <person name="Turgeon B."/>
            <person name="Goodwin S."/>
            <person name="Spatafora J."/>
            <person name="Crous P."/>
            <person name="Grigoriev I."/>
        </authorList>
    </citation>
    <scope>NUCLEOTIDE SEQUENCE</scope>
    <source>
        <strain evidence="3">CBS 473.64</strain>
    </source>
</reference>
<sequence length="537" mass="60551">MVTVAMAPILIPRLLDGGRPNTDAAGIAYVVIAILYTFILAGELYFLYQRRSTFCIRIRGLPIIFTSVTALHVYLILVLLVYPLNGQWPCSAEFWVMSIFLPTGMAIFQSCNARVLKVYESQRRMKRDFLAGARKERITYTPKGLFKAWLALDAASKVNYGTCAGLVISFIPAIILYFGSRRFHRSFGFFGPVVDSRVCRQGGEWVPSIFVQLFWTALVGPWILWKIRHVRDVHSWAWQSRLAILAGLPGTPLWLAFTYATANPMMGINLNFPTAGWFLPSLVVCQQVLILIPLIEAFKTSNQREAPSSTADTASLTSTSPLPTEKRSESVLSKELKPKASMQSLEFSIEHQIEDLIEWTASREFTAENPIFLREARNFKKKWSELHTVTTAQRRQMHNEASLIFFTLVNPFTAETPINIEYKIFKKLQRQFEAMEYDPYMPGSRSNTPSADPSSPTARENVVCPWESTLGRPASIESSNSISSTSSTRSIVPSEFTEDIFDAAFESIKYLVFTNTWPRYVEAELSNSSSSGSLRSP</sequence>